<evidence type="ECO:0000259" key="2">
    <source>
        <dbReference type="PROSITE" id="PS50200"/>
    </source>
</evidence>
<dbReference type="Pfam" id="PF16517">
    <property type="entry name" value="Nore1-SARAH"/>
    <property type="match status" value="1"/>
</dbReference>
<dbReference type="GO" id="GO:0007165">
    <property type="term" value="P:signal transduction"/>
    <property type="evidence" value="ECO:0007669"/>
    <property type="project" value="InterPro"/>
</dbReference>
<dbReference type="SMART" id="SM00314">
    <property type="entry name" value="RA"/>
    <property type="match status" value="1"/>
</dbReference>
<dbReference type="InterPro" id="IPR000159">
    <property type="entry name" value="RA_dom"/>
</dbReference>
<dbReference type="Gene3D" id="1.20.5.110">
    <property type="match status" value="1"/>
</dbReference>
<feature type="domain" description="SARAH" evidence="3">
    <location>
        <begin position="353"/>
        <end position="400"/>
    </location>
</feature>
<dbReference type="CDD" id="cd21885">
    <property type="entry name" value="SARAH_RASSF1-like"/>
    <property type="match status" value="1"/>
</dbReference>
<keyword evidence="5" id="KW-1185">Reference proteome</keyword>
<proteinExistence type="predicted"/>
<evidence type="ECO:0000313" key="4">
    <source>
        <dbReference type="EMBL" id="CAD7278577.1"/>
    </source>
</evidence>
<feature type="region of interest" description="Disordered" evidence="1">
    <location>
        <begin position="1"/>
        <end position="27"/>
    </location>
</feature>
<organism evidence="4">
    <name type="scientific">Notodromas monacha</name>
    <dbReference type="NCBI Taxonomy" id="399045"/>
    <lineage>
        <taxon>Eukaryota</taxon>
        <taxon>Metazoa</taxon>
        <taxon>Ecdysozoa</taxon>
        <taxon>Arthropoda</taxon>
        <taxon>Crustacea</taxon>
        <taxon>Oligostraca</taxon>
        <taxon>Ostracoda</taxon>
        <taxon>Podocopa</taxon>
        <taxon>Podocopida</taxon>
        <taxon>Cypridocopina</taxon>
        <taxon>Cypridoidea</taxon>
        <taxon>Cyprididae</taxon>
        <taxon>Notodromas</taxon>
    </lineage>
</organism>
<dbReference type="Pfam" id="PF00788">
    <property type="entry name" value="RA"/>
    <property type="match status" value="1"/>
</dbReference>
<dbReference type="Gene3D" id="3.10.20.90">
    <property type="entry name" value="Phosphatidylinositol 3-kinase Catalytic Subunit, Chain A, domain 1"/>
    <property type="match status" value="1"/>
</dbReference>
<dbReference type="SUPFAM" id="SSF54236">
    <property type="entry name" value="Ubiquitin-like"/>
    <property type="match status" value="1"/>
</dbReference>
<feature type="domain" description="Ras-associating" evidence="2">
    <location>
        <begin position="268"/>
        <end position="351"/>
    </location>
</feature>
<accession>A0A7R9GDN8</accession>
<dbReference type="CDD" id="cd01778">
    <property type="entry name" value="RA_RASSF1_like"/>
    <property type="match status" value="1"/>
</dbReference>
<dbReference type="OrthoDB" id="74314at2759"/>
<dbReference type="InterPro" id="IPR033614">
    <property type="entry name" value="RASSF1-6"/>
</dbReference>
<dbReference type="InterPro" id="IPR011524">
    <property type="entry name" value="SARAH_dom"/>
</dbReference>
<dbReference type="PANTHER" id="PTHR22738">
    <property type="entry name" value="RASSF"/>
    <property type="match status" value="1"/>
</dbReference>
<dbReference type="Proteomes" id="UP000678499">
    <property type="component" value="Unassembled WGS sequence"/>
</dbReference>
<dbReference type="EMBL" id="CAJPEX010001275">
    <property type="protein sequence ID" value="CAG0918729.1"/>
    <property type="molecule type" value="Genomic_DNA"/>
</dbReference>
<evidence type="ECO:0000313" key="5">
    <source>
        <dbReference type="Proteomes" id="UP000678499"/>
    </source>
</evidence>
<protein>
    <submittedName>
        <fullName evidence="4">Uncharacterized protein</fullName>
    </submittedName>
</protein>
<sequence length="421" mass="48118">MGQLIAGSRGPSPQDESRDRSDSPSATVTSRLLNLAMELGFPLRARPEASQQTMPNMQEPRGEEWHDRASTLPWATSATEGQFAQEGDMMLTQMRPKCSCWTHKTVCLVRELRRFRPVKEGKEAVLGEHDCDCGRICPVHAKIAETTFVDNIALLSTNDDLEKTLDEKPPFLFDDTEYCDAETLRLDEVIPSAGLKSPNVEVDQKRDLTASDEDLRPEQGYLRIILNFGRPINVVAGTRPPSILDVIQHKIKASTGLDTDSIDQRMLTSFYLPRGTVKIIHIARDTTAQDVIAALLRKFRVVDNPRKFALYERQLEEGIESSRVRMRRMGDEELPLSLPPEKQIVLQENDTQDVQWDAFTVPELNNFLVILDREEHSYRRRVKMRYRMHQLKILERMEYLRPGSTTEKYSYITEDLKAASS</sequence>
<name>A0A7R9GDN8_9CRUS</name>
<dbReference type="PANTHER" id="PTHR22738:SF10">
    <property type="entry name" value="RAS ASSOCIATION DOMAIN-CONTAINING PROTEIN 1 HOMOLOG"/>
    <property type="match status" value="1"/>
</dbReference>
<dbReference type="PROSITE" id="PS50951">
    <property type="entry name" value="SARAH"/>
    <property type="match status" value="1"/>
</dbReference>
<dbReference type="InterPro" id="IPR029071">
    <property type="entry name" value="Ubiquitin-like_domsf"/>
</dbReference>
<dbReference type="AlphaFoldDB" id="A0A7R9GDN8"/>
<dbReference type="PROSITE" id="PS50200">
    <property type="entry name" value="RA"/>
    <property type="match status" value="1"/>
</dbReference>
<dbReference type="EMBL" id="OA883312">
    <property type="protein sequence ID" value="CAD7278577.1"/>
    <property type="molecule type" value="Genomic_DNA"/>
</dbReference>
<gene>
    <name evidence="4" type="ORF">NMOB1V02_LOCUS6276</name>
</gene>
<reference evidence="4" key="1">
    <citation type="submission" date="2020-11" db="EMBL/GenBank/DDBJ databases">
        <authorList>
            <person name="Tran Van P."/>
        </authorList>
    </citation>
    <scope>NUCLEOTIDE SEQUENCE</scope>
</reference>
<evidence type="ECO:0000259" key="3">
    <source>
        <dbReference type="PROSITE" id="PS50951"/>
    </source>
</evidence>
<evidence type="ECO:0000256" key="1">
    <source>
        <dbReference type="SAM" id="MobiDB-lite"/>
    </source>
</evidence>